<feature type="domain" description="Gal80p-like C-terminal" evidence="2">
    <location>
        <begin position="142"/>
        <end position="293"/>
    </location>
</feature>
<comment type="caution">
    <text evidence="3">The sequence shown here is derived from an EMBL/GenBank/DDBJ whole genome shotgun (WGS) entry which is preliminary data.</text>
</comment>
<dbReference type="Pfam" id="PF22685">
    <property type="entry name" value="Gal80p_C-like"/>
    <property type="match status" value="1"/>
</dbReference>
<dbReference type="Gene3D" id="3.40.50.720">
    <property type="entry name" value="NAD(P)-binding Rossmann-like Domain"/>
    <property type="match status" value="1"/>
</dbReference>
<accession>A0A8H6K4D5</accession>
<dbReference type="PANTHER" id="PTHR43708:SF1">
    <property type="entry name" value="GALACTOSE_LACTOSE METABOLISM REGULATORY PROTEIN GAL80"/>
    <property type="match status" value="1"/>
</dbReference>
<dbReference type="InterPro" id="IPR051317">
    <property type="entry name" value="Gfo/Idh/MocA_oxidoreduct"/>
</dbReference>
<evidence type="ECO:0000259" key="2">
    <source>
        <dbReference type="Pfam" id="PF22685"/>
    </source>
</evidence>
<dbReference type="OrthoDB" id="64915at2759"/>
<dbReference type="Gene3D" id="3.30.360.10">
    <property type="entry name" value="Dihydrodipicolinate Reductase, domain 2"/>
    <property type="match status" value="1"/>
</dbReference>
<reference evidence="3" key="1">
    <citation type="journal article" date="2020" name="Phytopathology">
        <title>Genome Sequence Resources of Colletotrichum truncatum, C. plurivorum, C. musicola, and C. sojae: Four Species Pathogenic to Soybean (Glycine max).</title>
        <authorList>
            <person name="Rogerio F."/>
            <person name="Boufleur T.R."/>
            <person name="Ciampi-Guillardi M."/>
            <person name="Sukno S.A."/>
            <person name="Thon M.R."/>
            <person name="Massola Junior N.S."/>
            <person name="Baroncelli R."/>
        </authorList>
    </citation>
    <scope>NUCLEOTIDE SEQUENCE</scope>
    <source>
        <strain evidence="3">LFN0074</strain>
    </source>
</reference>
<proteinExistence type="predicted"/>
<sequence length="381" mass="41719">MSPIRVGIIGLSAKSSDEALGAWAVKSILPSLRNSPKYEVVALCNSSLEAAQRSIEFHSLPKETRTYDNPESMAADPDVDLVVVSVSVEKHHHLALPAIAARKNLFVEWPLGRTVAEAEEMTELAAKSNIRTVVGTQAIADPVLVKLKEVIERGDIGEVRTTAVVGTLPAIPPQFWIKGLEQWLDLDRGANVFHVIFGHFLASFLHVLGTFDLSTLSSVLKVESKEIPIYTPDRTAIDIPSHPKNTPEHIFAQGVLQSGAVASISFRTTPGAVDDEARLRWVISGTKGEIEVTSPHTSWQAHVPARKFKVKPFEEEEEAWEYGTKDWQRDLSVAKGLGLEAVNTALVLDAFAEGSQGNHADFKEALEFQRVLDAMIKRSAP</sequence>
<evidence type="ECO:0000313" key="4">
    <source>
        <dbReference type="Proteomes" id="UP000639643"/>
    </source>
</evidence>
<dbReference type="AlphaFoldDB" id="A0A8H6K4D5"/>
<dbReference type="Proteomes" id="UP000639643">
    <property type="component" value="Unassembled WGS sequence"/>
</dbReference>
<dbReference type="EMBL" id="WIGM01000451">
    <property type="protein sequence ID" value="KAF6824832.1"/>
    <property type="molecule type" value="Genomic_DNA"/>
</dbReference>
<dbReference type="InterPro" id="IPR055080">
    <property type="entry name" value="Gal80p-like_C"/>
</dbReference>
<organism evidence="3 4">
    <name type="scientific">Colletotrichum musicola</name>
    <dbReference type="NCBI Taxonomy" id="2175873"/>
    <lineage>
        <taxon>Eukaryota</taxon>
        <taxon>Fungi</taxon>
        <taxon>Dikarya</taxon>
        <taxon>Ascomycota</taxon>
        <taxon>Pezizomycotina</taxon>
        <taxon>Sordariomycetes</taxon>
        <taxon>Hypocreomycetidae</taxon>
        <taxon>Glomerellales</taxon>
        <taxon>Glomerellaceae</taxon>
        <taxon>Colletotrichum</taxon>
        <taxon>Colletotrichum orchidearum species complex</taxon>
    </lineage>
</organism>
<dbReference type="InterPro" id="IPR036291">
    <property type="entry name" value="NAD(P)-bd_dom_sf"/>
</dbReference>
<name>A0A8H6K4D5_9PEZI</name>
<gene>
    <name evidence="3" type="ORF">CMUS01_10068</name>
</gene>
<dbReference type="InterPro" id="IPR000683">
    <property type="entry name" value="Gfo/Idh/MocA-like_OxRdtase_N"/>
</dbReference>
<dbReference type="SUPFAM" id="SSF51735">
    <property type="entry name" value="NAD(P)-binding Rossmann-fold domains"/>
    <property type="match status" value="1"/>
</dbReference>
<feature type="domain" description="Gfo/Idh/MocA-like oxidoreductase N-terminal" evidence="1">
    <location>
        <begin position="26"/>
        <end position="135"/>
    </location>
</feature>
<dbReference type="GO" id="GO:0000166">
    <property type="term" value="F:nucleotide binding"/>
    <property type="evidence" value="ECO:0007669"/>
    <property type="project" value="InterPro"/>
</dbReference>
<protein>
    <submittedName>
        <fullName evidence="3">Oxidoreductase family protein</fullName>
    </submittedName>
</protein>
<keyword evidence="4" id="KW-1185">Reference proteome</keyword>
<dbReference type="SUPFAM" id="SSF55347">
    <property type="entry name" value="Glyceraldehyde-3-phosphate dehydrogenase-like, C-terminal domain"/>
    <property type="match status" value="1"/>
</dbReference>
<dbReference type="Pfam" id="PF01408">
    <property type="entry name" value="GFO_IDH_MocA"/>
    <property type="match status" value="1"/>
</dbReference>
<evidence type="ECO:0000313" key="3">
    <source>
        <dbReference type="EMBL" id="KAF6824832.1"/>
    </source>
</evidence>
<evidence type="ECO:0000259" key="1">
    <source>
        <dbReference type="Pfam" id="PF01408"/>
    </source>
</evidence>
<dbReference type="PANTHER" id="PTHR43708">
    <property type="entry name" value="CONSERVED EXPRESSED OXIDOREDUCTASE (EUROFUNG)"/>
    <property type="match status" value="1"/>
</dbReference>